<comment type="caution">
    <text evidence="1">The sequence shown here is derived from an EMBL/GenBank/DDBJ whole genome shotgun (WGS) entry which is preliminary data.</text>
</comment>
<dbReference type="AlphaFoldDB" id="A0A9N9P4H2"/>
<sequence length="53" mass="6065">MFMRPNVGGKFQPTSLLDIYFHFNLNINAKLVGIQGCQINETAFDTDYLLLEL</sequence>
<dbReference type="Proteomes" id="UP000789342">
    <property type="component" value="Unassembled WGS sequence"/>
</dbReference>
<evidence type="ECO:0000313" key="1">
    <source>
        <dbReference type="EMBL" id="CAG8783952.1"/>
    </source>
</evidence>
<accession>A0A9N9P4H2</accession>
<evidence type="ECO:0000313" key="2">
    <source>
        <dbReference type="Proteomes" id="UP000789342"/>
    </source>
</evidence>
<proteinExistence type="predicted"/>
<feature type="non-terminal residue" evidence="1">
    <location>
        <position position="53"/>
    </location>
</feature>
<gene>
    <name evidence="1" type="ORF">AMORRO_LOCUS17556</name>
</gene>
<name>A0A9N9P4H2_9GLOM</name>
<dbReference type="EMBL" id="CAJVPV010055037">
    <property type="protein sequence ID" value="CAG8783952.1"/>
    <property type="molecule type" value="Genomic_DNA"/>
</dbReference>
<organism evidence="1 2">
    <name type="scientific">Acaulospora morrowiae</name>
    <dbReference type="NCBI Taxonomy" id="94023"/>
    <lineage>
        <taxon>Eukaryota</taxon>
        <taxon>Fungi</taxon>
        <taxon>Fungi incertae sedis</taxon>
        <taxon>Mucoromycota</taxon>
        <taxon>Glomeromycotina</taxon>
        <taxon>Glomeromycetes</taxon>
        <taxon>Diversisporales</taxon>
        <taxon>Acaulosporaceae</taxon>
        <taxon>Acaulospora</taxon>
    </lineage>
</organism>
<protein>
    <submittedName>
        <fullName evidence="1">4733_t:CDS:1</fullName>
    </submittedName>
</protein>
<keyword evidence="2" id="KW-1185">Reference proteome</keyword>
<reference evidence="1" key="1">
    <citation type="submission" date="2021-06" db="EMBL/GenBank/DDBJ databases">
        <authorList>
            <person name="Kallberg Y."/>
            <person name="Tangrot J."/>
            <person name="Rosling A."/>
        </authorList>
    </citation>
    <scope>NUCLEOTIDE SEQUENCE</scope>
    <source>
        <strain evidence="1">CL551</strain>
    </source>
</reference>